<dbReference type="GO" id="GO:0050355">
    <property type="term" value="F:inorganic triphosphate phosphatase activity"/>
    <property type="evidence" value="ECO:0007669"/>
    <property type="project" value="InterPro"/>
</dbReference>
<dbReference type="CDD" id="cd07756">
    <property type="entry name" value="CYTH-like_Pase_CHAD"/>
    <property type="match status" value="1"/>
</dbReference>
<dbReference type="Proteomes" id="UP000295793">
    <property type="component" value="Unassembled WGS sequence"/>
</dbReference>
<dbReference type="PANTHER" id="PTHR39569">
    <property type="entry name" value="INORGANIC TRIPHOSPHATASE"/>
    <property type="match status" value="1"/>
</dbReference>
<dbReference type="Pfam" id="PF01928">
    <property type="entry name" value="CYTH"/>
    <property type="match status" value="1"/>
</dbReference>
<dbReference type="EMBL" id="SLZR01000005">
    <property type="protein sequence ID" value="TCS41748.1"/>
    <property type="molecule type" value="Genomic_DNA"/>
</dbReference>
<organism evidence="2 3">
    <name type="scientific">Reinekea marinisedimentorum</name>
    <dbReference type="NCBI Taxonomy" id="230495"/>
    <lineage>
        <taxon>Bacteria</taxon>
        <taxon>Pseudomonadati</taxon>
        <taxon>Pseudomonadota</taxon>
        <taxon>Gammaproteobacteria</taxon>
        <taxon>Oceanospirillales</taxon>
        <taxon>Saccharospirillaceae</taxon>
        <taxon>Reinekea</taxon>
    </lineage>
</organism>
<dbReference type="SUPFAM" id="SSF55154">
    <property type="entry name" value="CYTH-like phosphatases"/>
    <property type="match status" value="1"/>
</dbReference>
<dbReference type="PANTHER" id="PTHR39569:SF1">
    <property type="entry name" value="INORGANIC TRIPHOSPHATASE"/>
    <property type="match status" value="1"/>
</dbReference>
<dbReference type="InterPro" id="IPR033469">
    <property type="entry name" value="CYTH-like_dom_sf"/>
</dbReference>
<proteinExistence type="predicted"/>
<dbReference type="SMART" id="SM01118">
    <property type="entry name" value="CYTH"/>
    <property type="match status" value="1"/>
</dbReference>
<feature type="domain" description="CYTH" evidence="1">
    <location>
        <begin position="42"/>
        <end position="237"/>
    </location>
</feature>
<evidence type="ECO:0000313" key="2">
    <source>
        <dbReference type="EMBL" id="TCS41748.1"/>
    </source>
</evidence>
<accession>A0A4V2UJW3</accession>
<dbReference type="InterPro" id="IPR039013">
    <property type="entry name" value="YgiF"/>
</dbReference>
<protein>
    <submittedName>
        <fullName evidence="2">Triphosphatase</fullName>
    </submittedName>
</protein>
<reference evidence="2 3" key="1">
    <citation type="submission" date="2019-03" db="EMBL/GenBank/DDBJ databases">
        <title>Genomic Encyclopedia of Archaeal and Bacterial Type Strains, Phase II (KMG-II): from individual species to whole genera.</title>
        <authorList>
            <person name="Goeker M."/>
        </authorList>
    </citation>
    <scope>NUCLEOTIDE SEQUENCE [LARGE SCALE GENOMIC DNA]</scope>
    <source>
        <strain evidence="2 3">DSM 15388</strain>
    </source>
</reference>
<dbReference type="GO" id="GO:0046872">
    <property type="term" value="F:metal ion binding"/>
    <property type="evidence" value="ECO:0007669"/>
    <property type="project" value="TreeGrafter"/>
</dbReference>
<dbReference type="Gene3D" id="2.40.320.10">
    <property type="entry name" value="Hypothetical Protein Pfu-838710-001"/>
    <property type="match status" value="1"/>
</dbReference>
<gene>
    <name evidence="2" type="ORF">BCF53_105176</name>
</gene>
<sequence length="531" mass="60526">MPMLEAFSGISYNNFSARRDIENIRQARKIKNKATGSAYTMSQEIELKLSVSAASADSFLSLHLLSGFQAQTFSLENTYYDTEDFALSQAGCALRVRKVNDGYVQTLKTRGQNVSGLHQREEWEMPIHGSELDTALFPQGALPDTINQDKLQPAFTTDFQRTCWNITQGSSEIELVLDSGLVKAQGKQDTILELELELKAGNVEDLFTLALEISKHIPVMPSDVSKAERGFRLCGRPFTKAPELPKIVTQQSIESAFCALFGYEMEQLNLHWQSFWQTQQWRHLQSFLVTLGNMATEIDWFKRMMPEAQSQMATSHIQWIEQQLLPILSWWPACFALSRDAEKESQDIAYRLQQSKAKKALSALYALQDNPELGFRILSLTAWLHTQGWQQGQDDEHRRLSARSITEGIDYCFDKALNELNTERFTGNASYALSQFPAVHRLLMLCQYFDRLYGKELGDLRAPLQALEENLSRLSAIEVVTRLKDWLNELPMEQQASIYSWTRSQTVLLRDIKQLAEKLIQGRCALLGELV</sequence>
<evidence type="ECO:0000313" key="3">
    <source>
        <dbReference type="Proteomes" id="UP000295793"/>
    </source>
</evidence>
<dbReference type="PROSITE" id="PS51707">
    <property type="entry name" value="CYTH"/>
    <property type="match status" value="1"/>
</dbReference>
<dbReference type="InterPro" id="IPR023577">
    <property type="entry name" value="CYTH_domain"/>
</dbReference>
<evidence type="ECO:0000259" key="1">
    <source>
        <dbReference type="PROSITE" id="PS51707"/>
    </source>
</evidence>
<dbReference type="AlphaFoldDB" id="A0A4V2UJW3"/>
<keyword evidence="3" id="KW-1185">Reference proteome</keyword>
<dbReference type="OrthoDB" id="3034217at2"/>
<name>A0A4V2UJW3_9GAMM</name>
<comment type="caution">
    <text evidence="2">The sequence shown here is derived from an EMBL/GenBank/DDBJ whole genome shotgun (WGS) entry which is preliminary data.</text>
</comment>